<organism evidence="5 6">
    <name type="scientific">Trichobilharzia regenti</name>
    <name type="common">Nasal bird schistosome</name>
    <dbReference type="NCBI Taxonomy" id="157069"/>
    <lineage>
        <taxon>Eukaryota</taxon>
        <taxon>Metazoa</taxon>
        <taxon>Spiralia</taxon>
        <taxon>Lophotrochozoa</taxon>
        <taxon>Platyhelminthes</taxon>
        <taxon>Trematoda</taxon>
        <taxon>Digenea</taxon>
        <taxon>Strigeidida</taxon>
        <taxon>Schistosomatoidea</taxon>
        <taxon>Schistosomatidae</taxon>
        <taxon>Trichobilharzia</taxon>
    </lineage>
</organism>
<evidence type="ECO:0000259" key="4">
    <source>
        <dbReference type="PROSITE" id="PS50222"/>
    </source>
</evidence>
<evidence type="ECO:0000313" key="6">
    <source>
        <dbReference type="WBParaSite" id="TREG1_8790.1"/>
    </source>
</evidence>
<feature type="domain" description="EF-hand" evidence="4">
    <location>
        <begin position="108"/>
        <end position="143"/>
    </location>
</feature>
<dbReference type="GO" id="GO:0005509">
    <property type="term" value="F:calcium ion binding"/>
    <property type="evidence" value="ECO:0007669"/>
    <property type="project" value="InterPro"/>
</dbReference>
<dbReference type="SMART" id="SM00054">
    <property type="entry name" value="EFh"/>
    <property type="match status" value="4"/>
</dbReference>
<reference evidence="5" key="1">
    <citation type="submission" date="2022-06" db="EMBL/GenBank/DDBJ databases">
        <authorList>
            <person name="Berger JAMES D."/>
            <person name="Berger JAMES D."/>
        </authorList>
    </citation>
    <scope>NUCLEOTIDE SEQUENCE [LARGE SCALE GENOMIC DNA]</scope>
</reference>
<evidence type="ECO:0000256" key="2">
    <source>
        <dbReference type="ARBA" id="ARBA00022737"/>
    </source>
</evidence>
<keyword evidence="5" id="KW-1185">Reference proteome</keyword>
<dbReference type="CDD" id="cd00051">
    <property type="entry name" value="EFh"/>
    <property type="match status" value="1"/>
</dbReference>
<dbReference type="FunFam" id="1.10.238.10:FF:000003">
    <property type="entry name" value="Calmodulin A"/>
    <property type="match status" value="1"/>
</dbReference>
<dbReference type="Gene3D" id="1.10.238.10">
    <property type="entry name" value="EF-hand"/>
    <property type="match status" value="2"/>
</dbReference>
<dbReference type="PANTHER" id="PTHR45942">
    <property type="entry name" value="PROTEIN PHOSPATASE 3 REGULATORY SUBUNIT B ALPHA ISOFORM TYPE 1"/>
    <property type="match status" value="1"/>
</dbReference>
<dbReference type="SUPFAM" id="SSF47473">
    <property type="entry name" value="EF-hand"/>
    <property type="match status" value="1"/>
</dbReference>
<dbReference type="InterPro" id="IPR018247">
    <property type="entry name" value="EF_Hand_1_Ca_BS"/>
</dbReference>
<evidence type="ECO:0000313" key="5">
    <source>
        <dbReference type="Proteomes" id="UP000050795"/>
    </source>
</evidence>
<dbReference type="InterPro" id="IPR002048">
    <property type="entry name" value="EF_hand_dom"/>
</dbReference>
<name>A0AA85KM88_TRIRE</name>
<proteinExistence type="predicted"/>
<keyword evidence="2" id="KW-0677">Repeat</keyword>
<dbReference type="InterPro" id="IPR011992">
    <property type="entry name" value="EF-hand-dom_pair"/>
</dbReference>
<dbReference type="AlphaFoldDB" id="A0AA85KM88"/>
<keyword evidence="3" id="KW-0106">Calcium</keyword>
<dbReference type="PROSITE" id="PS00018">
    <property type="entry name" value="EF_HAND_1"/>
    <property type="match status" value="3"/>
</dbReference>
<accession>A0AA85KM88</accession>
<protein>
    <recommendedName>
        <fullName evidence="4">EF-hand domain-containing protein</fullName>
    </recommendedName>
</protein>
<reference evidence="6" key="2">
    <citation type="submission" date="2023-11" db="UniProtKB">
        <authorList>
            <consortium name="WormBaseParasite"/>
        </authorList>
    </citation>
    <scope>IDENTIFICATION</scope>
</reference>
<sequence length="177" mass="20718">MVTRAEAEQLLKFLDKDNSDIFCESVSQTISENMGVDYLSILEKNFDTIDRNQNGWLNEKEIRDCLISFGFDPHYTEEFMMNFDTNKDGRVTKKEFLEAAKQMRAGKITEAEMRSAFKNADKNKSGRIDIYELKDFLKCRKNVVPMEVCSKWIIQNDRNGDGKLDYEEFLSFIRSML</sequence>
<dbReference type="WBParaSite" id="TREG1_8790.1">
    <property type="protein sequence ID" value="TREG1_8790.1"/>
    <property type="gene ID" value="TREG1_8790"/>
</dbReference>
<dbReference type="Proteomes" id="UP000050795">
    <property type="component" value="Unassembled WGS sequence"/>
</dbReference>
<dbReference type="Pfam" id="PF13499">
    <property type="entry name" value="EF-hand_7"/>
    <property type="match status" value="2"/>
</dbReference>
<keyword evidence="1" id="KW-0479">Metal-binding</keyword>
<evidence type="ECO:0000256" key="3">
    <source>
        <dbReference type="ARBA" id="ARBA00022837"/>
    </source>
</evidence>
<feature type="domain" description="EF-hand" evidence="4">
    <location>
        <begin position="71"/>
        <end position="106"/>
    </location>
</feature>
<evidence type="ECO:0000256" key="1">
    <source>
        <dbReference type="ARBA" id="ARBA00022723"/>
    </source>
</evidence>
<dbReference type="PROSITE" id="PS50222">
    <property type="entry name" value="EF_HAND_2"/>
    <property type="match status" value="3"/>
</dbReference>
<feature type="domain" description="EF-hand" evidence="4">
    <location>
        <begin position="144"/>
        <end position="177"/>
    </location>
</feature>